<evidence type="ECO:0000256" key="3">
    <source>
        <dbReference type="ARBA" id="ARBA00023125"/>
    </source>
</evidence>
<evidence type="ECO:0000313" key="5">
    <source>
        <dbReference type="EMBL" id="OVE98843.1"/>
    </source>
</evidence>
<dbReference type="EMBL" id="MYFM01000002">
    <property type="protein sequence ID" value="OVE98843.1"/>
    <property type="molecule type" value="Genomic_DNA"/>
</dbReference>
<name>A0A202FEG7_9LACO</name>
<keyword evidence="5" id="KW-0378">Hydrolase</keyword>
<feature type="domain" description="Type I restriction modification DNA specificity" evidence="4">
    <location>
        <begin position="222"/>
        <end position="382"/>
    </location>
</feature>
<dbReference type="PANTHER" id="PTHR30408:SF12">
    <property type="entry name" value="TYPE I RESTRICTION ENZYME MJAVIII SPECIFICITY SUBUNIT"/>
    <property type="match status" value="1"/>
</dbReference>
<dbReference type="CDD" id="cd17262">
    <property type="entry name" value="RMtype1_S_Aco12261I-TRD2-CR2"/>
    <property type="match status" value="1"/>
</dbReference>
<sequence>MDKKMVPEVRFKGFTDDWEQDNIGSHLILLKDGTHGTHKDFVDGPLLLSAKNIKNGKINISNNERHISISDFESIHKSFRLKKGDILLTIVGSIGQTAIYNGDTHITFQRSVAYLRTKDIDSEFLRFLIMAPHFQKKLKINQVVSAQPGIYLGDIKNISIKYSKNSNEQLLIKNILNSIDIAFTLQQRQLDLYKKLKKGLLQKLFPKEGEKVPEVRFAEFHDDWEQHKLKEVSNRYDNLRIPITASDRIRGDTPYYGANGIQDHVKGYTHDGEFILVAEDGANDLKNYPIQYLNGKAWINNHVHVLQSKSKISDNKFLMNVLKCINIEPFIVGGGRAKLNADSMMKIKIMMPAKEEQKEIGTLLQNLDHFITLQQDKLEELKLLKKYLLQNIFI</sequence>
<keyword evidence="2" id="KW-0680">Restriction system</keyword>
<comment type="caution">
    <text evidence="5">The sequence shown here is derived from an EMBL/GenBank/DDBJ whole genome shotgun (WGS) entry which is preliminary data.</text>
</comment>
<dbReference type="EC" id="3.1.21.3" evidence="5"/>
<evidence type="ECO:0000259" key="4">
    <source>
        <dbReference type="Pfam" id="PF01420"/>
    </source>
</evidence>
<dbReference type="Gene3D" id="3.90.220.20">
    <property type="entry name" value="DNA methylase specificity domains"/>
    <property type="match status" value="2"/>
</dbReference>
<dbReference type="SUPFAM" id="SSF116734">
    <property type="entry name" value="DNA methylase specificity domain"/>
    <property type="match status" value="2"/>
</dbReference>
<evidence type="ECO:0000256" key="2">
    <source>
        <dbReference type="ARBA" id="ARBA00022747"/>
    </source>
</evidence>
<gene>
    <name evidence="5" type="primary">hsdS</name>
    <name evidence="5" type="ORF">LKACC16343_01005</name>
</gene>
<dbReference type="GO" id="GO:0003677">
    <property type="term" value="F:DNA binding"/>
    <property type="evidence" value="ECO:0007669"/>
    <property type="project" value="UniProtKB-KW"/>
</dbReference>
<dbReference type="Pfam" id="PF01420">
    <property type="entry name" value="Methylase_S"/>
    <property type="match status" value="2"/>
</dbReference>
<dbReference type="InterPro" id="IPR052021">
    <property type="entry name" value="Type-I_RS_S_subunit"/>
</dbReference>
<feature type="domain" description="Type I restriction modification DNA specificity" evidence="4">
    <location>
        <begin position="50"/>
        <end position="189"/>
    </location>
</feature>
<keyword evidence="3" id="KW-0238">DNA-binding</keyword>
<evidence type="ECO:0000256" key="1">
    <source>
        <dbReference type="ARBA" id="ARBA00010923"/>
    </source>
</evidence>
<dbReference type="Proteomes" id="UP000196232">
    <property type="component" value="Unassembled WGS sequence"/>
</dbReference>
<evidence type="ECO:0000313" key="6">
    <source>
        <dbReference type="Proteomes" id="UP000196232"/>
    </source>
</evidence>
<dbReference type="InterPro" id="IPR044946">
    <property type="entry name" value="Restrct_endonuc_typeI_TRD_sf"/>
</dbReference>
<protein>
    <submittedName>
        <fullName evidence="5">Type I site-specific deoxyribonuclease</fullName>
        <ecNumber evidence="5">3.1.21.3</ecNumber>
    </submittedName>
</protein>
<dbReference type="RefSeq" id="WP_056954593.1">
    <property type="nucleotide sequence ID" value="NZ_LNUA01000077.1"/>
</dbReference>
<dbReference type="PANTHER" id="PTHR30408">
    <property type="entry name" value="TYPE-1 RESTRICTION ENZYME ECOKI SPECIFICITY PROTEIN"/>
    <property type="match status" value="1"/>
</dbReference>
<comment type="similarity">
    <text evidence="1">Belongs to the type-I restriction system S methylase family.</text>
</comment>
<dbReference type="AlphaFoldDB" id="A0A202FEG7"/>
<dbReference type="GO" id="GO:0009035">
    <property type="term" value="F:type I site-specific deoxyribonuclease activity"/>
    <property type="evidence" value="ECO:0007669"/>
    <property type="project" value="UniProtKB-EC"/>
</dbReference>
<dbReference type="InterPro" id="IPR000055">
    <property type="entry name" value="Restrct_endonuc_typeI_TRD"/>
</dbReference>
<dbReference type="Gene3D" id="1.10.287.1120">
    <property type="entry name" value="Bipartite methylase S protein"/>
    <property type="match status" value="1"/>
</dbReference>
<accession>A0A202FEG7</accession>
<proteinExistence type="inferred from homology"/>
<dbReference type="GO" id="GO:0009307">
    <property type="term" value="P:DNA restriction-modification system"/>
    <property type="evidence" value="ECO:0007669"/>
    <property type="project" value="UniProtKB-KW"/>
</dbReference>
<organism evidence="5 6">
    <name type="scientific">Companilactobacillus bobalius</name>
    <dbReference type="NCBI Taxonomy" id="2801451"/>
    <lineage>
        <taxon>Bacteria</taxon>
        <taxon>Bacillati</taxon>
        <taxon>Bacillota</taxon>
        <taxon>Bacilli</taxon>
        <taxon>Lactobacillales</taxon>
        <taxon>Lactobacillaceae</taxon>
        <taxon>Companilactobacillus</taxon>
    </lineage>
</organism>
<reference evidence="5 6" key="1">
    <citation type="submission" date="2017-03" db="EMBL/GenBank/DDBJ databases">
        <title>Genome sequence of Lactobacillus bobalius KACC 16343.</title>
        <authorList>
            <person name="Chun J."/>
        </authorList>
    </citation>
    <scope>NUCLEOTIDE SEQUENCE [LARGE SCALE GENOMIC DNA]</scope>
    <source>
        <strain evidence="5 6">KACC 16343</strain>
    </source>
</reference>